<evidence type="ECO:0000256" key="1">
    <source>
        <dbReference type="ARBA" id="ARBA00004167"/>
    </source>
</evidence>
<dbReference type="AlphaFoldDB" id="A0A9X2DLT1"/>
<gene>
    <name evidence="17" type="ORF">M3202_02410</name>
</gene>
<evidence type="ECO:0000313" key="18">
    <source>
        <dbReference type="Proteomes" id="UP001139179"/>
    </source>
</evidence>
<dbReference type="Gene3D" id="1.10.10.1230">
    <property type="entry name" value="Penicillin-binding protein, N-terminal non-catalytic domain, head sub-domain"/>
    <property type="match status" value="1"/>
</dbReference>
<dbReference type="Pfam" id="PF00905">
    <property type="entry name" value="Transpeptidase"/>
    <property type="match status" value="1"/>
</dbReference>
<accession>A0A9X2DLT1</accession>
<dbReference type="GO" id="GO:0071555">
    <property type="term" value="P:cell wall organization"/>
    <property type="evidence" value="ECO:0007669"/>
    <property type="project" value="UniProtKB-KW"/>
</dbReference>
<protein>
    <recommendedName>
        <fullName evidence="5">serine-type D-Ala-D-Ala carboxypeptidase</fullName>
        <ecNumber evidence="5">3.4.16.4</ecNumber>
    </recommendedName>
</protein>
<comment type="subcellular location">
    <subcellularLocation>
        <location evidence="2">Cell membrane</location>
    </subcellularLocation>
    <subcellularLocation>
        <location evidence="1">Membrane</location>
        <topology evidence="1">Single-pass membrane protein</topology>
    </subcellularLocation>
</comment>
<dbReference type="InterPro" id="IPR005311">
    <property type="entry name" value="PBP_dimer"/>
</dbReference>
<reference evidence="17" key="1">
    <citation type="submission" date="2022-05" db="EMBL/GenBank/DDBJ databases">
        <title>Comparative Genomics of Spacecraft Associated Microbes.</title>
        <authorList>
            <person name="Tran M.T."/>
            <person name="Wright A."/>
            <person name="Seuylemezian A."/>
            <person name="Eisen J."/>
            <person name="Coil D."/>
        </authorList>
    </citation>
    <scope>NUCLEOTIDE SEQUENCE</scope>
    <source>
        <strain evidence="17">214.1.1</strain>
    </source>
</reference>
<evidence type="ECO:0000256" key="11">
    <source>
        <dbReference type="ARBA" id="ARBA00023136"/>
    </source>
</evidence>
<keyword evidence="12" id="KW-0961">Cell wall biogenesis/degradation</keyword>
<evidence type="ECO:0000259" key="15">
    <source>
        <dbReference type="Pfam" id="PF00905"/>
    </source>
</evidence>
<evidence type="ECO:0000259" key="16">
    <source>
        <dbReference type="Pfam" id="PF03717"/>
    </source>
</evidence>
<dbReference type="PANTHER" id="PTHR30627">
    <property type="entry name" value="PEPTIDOGLYCAN D,D-TRANSPEPTIDASE"/>
    <property type="match status" value="1"/>
</dbReference>
<dbReference type="SUPFAM" id="SSF56519">
    <property type="entry name" value="Penicillin binding protein dimerisation domain"/>
    <property type="match status" value="1"/>
</dbReference>
<dbReference type="GO" id="GO:0009002">
    <property type="term" value="F:serine-type D-Ala-D-Ala carboxypeptidase activity"/>
    <property type="evidence" value="ECO:0007669"/>
    <property type="project" value="UniProtKB-EC"/>
</dbReference>
<organism evidence="17 18">
    <name type="scientific">Halalkalibacter oceani</name>
    <dbReference type="NCBI Taxonomy" id="1653776"/>
    <lineage>
        <taxon>Bacteria</taxon>
        <taxon>Bacillati</taxon>
        <taxon>Bacillota</taxon>
        <taxon>Bacilli</taxon>
        <taxon>Bacillales</taxon>
        <taxon>Bacillaceae</taxon>
        <taxon>Halalkalibacter</taxon>
    </lineage>
</organism>
<evidence type="ECO:0000256" key="3">
    <source>
        <dbReference type="ARBA" id="ARBA00004752"/>
    </source>
</evidence>
<evidence type="ECO:0000256" key="12">
    <source>
        <dbReference type="ARBA" id="ARBA00023316"/>
    </source>
</evidence>
<dbReference type="InterPro" id="IPR050515">
    <property type="entry name" value="Beta-lactam/transpept"/>
</dbReference>
<dbReference type="InterPro" id="IPR001460">
    <property type="entry name" value="PCN-bd_Tpept"/>
</dbReference>
<comment type="similarity">
    <text evidence="4">Belongs to the transpeptidase family.</text>
</comment>
<evidence type="ECO:0000256" key="5">
    <source>
        <dbReference type="ARBA" id="ARBA00012448"/>
    </source>
</evidence>
<dbReference type="Gene3D" id="3.90.1310.10">
    <property type="entry name" value="Penicillin-binding protein 2a (Domain 2)"/>
    <property type="match status" value="1"/>
</dbReference>
<dbReference type="Gene3D" id="3.40.710.10">
    <property type="entry name" value="DD-peptidase/beta-lactamase superfamily"/>
    <property type="match status" value="1"/>
</dbReference>
<dbReference type="GO" id="GO:0008658">
    <property type="term" value="F:penicillin binding"/>
    <property type="evidence" value="ECO:0007669"/>
    <property type="project" value="InterPro"/>
</dbReference>
<evidence type="ECO:0000256" key="13">
    <source>
        <dbReference type="ARBA" id="ARBA00034000"/>
    </source>
</evidence>
<evidence type="ECO:0000256" key="10">
    <source>
        <dbReference type="ARBA" id="ARBA00022989"/>
    </source>
</evidence>
<keyword evidence="6" id="KW-1003">Cell membrane</keyword>
<keyword evidence="11 14" id="KW-0472">Membrane</keyword>
<dbReference type="GO" id="GO:0005886">
    <property type="term" value="C:plasma membrane"/>
    <property type="evidence" value="ECO:0007669"/>
    <property type="project" value="UniProtKB-SubCell"/>
</dbReference>
<dbReference type="RefSeq" id="WP_251221762.1">
    <property type="nucleotide sequence ID" value="NZ_JAMBOL010000001.1"/>
</dbReference>
<evidence type="ECO:0000313" key="17">
    <source>
        <dbReference type="EMBL" id="MCM3712919.1"/>
    </source>
</evidence>
<dbReference type="PANTHER" id="PTHR30627:SF2">
    <property type="entry name" value="PEPTIDOGLYCAN D,D-TRANSPEPTIDASE MRDA"/>
    <property type="match status" value="1"/>
</dbReference>
<keyword evidence="10 14" id="KW-1133">Transmembrane helix</keyword>
<sequence>MEKRKVHYQQRLQILFVTVFLLFTLLIVRLGYVQILHGEQFEAQLASAQERPIQTDAPRGLMLDRYGKVVVDNEVEFSLTYMMPSTNTSSAVLLDVAQKLESFLEIDTSNVTERDKKDYLLLTMDEKERRQLLDSDKRNNELSNADVYQLELDAITEEQLEALSEKDMAVIAVYREMSQGTATAPQRIKRNVTEEEAHLIIEHLAELPGVDIQLDSRRSYPYGSSLRSIFGSVNFIPGEKVDGYIARGYQRNEIVGVSYLEAQYEEMLKGIKAVRTQSEAGKRQQHSGQRGNDLILSIDMELQQKLEKMIEDEMNNAGRHSFIEDRSAYAVILNPKSGDVLALAGFLDSGDGTNSADHLGVVNKGFEMGSSIKAASVLTGFHEGVAQPGTQFNDRTIYLPSTPPKSTWNKTGFGWIDDLYALEQSSNVYMFEIGMRLANCYYSAPHTPCGWTSETIAEAYQTVRNSFSQFGLGTDTGIDLPTYFNGMEGENTNGGKLLDLMIGQYDTYTTLQLAQYIATIANDGYRMKLTLVKEVREPTTNPEEPGAVIQQFEPAVLNRIEMSDEHLERVKAGLRRVVTHGNAAARFAEIPQYEVAGKTGTAQVKIAVGEERKTVIDGETQTFVGFAPYSDPEIAFAVVVPHAKLDRHGARPGMAQHIAREIVKAYFD</sequence>
<dbReference type="GO" id="GO:0071972">
    <property type="term" value="F:peptidoglycan L,D-transpeptidase activity"/>
    <property type="evidence" value="ECO:0007669"/>
    <property type="project" value="TreeGrafter"/>
</dbReference>
<name>A0A9X2DLT1_9BACI</name>
<evidence type="ECO:0000256" key="4">
    <source>
        <dbReference type="ARBA" id="ARBA00007171"/>
    </source>
</evidence>
<evidence type="ECO:0000256" key="2">
    <source>
        <dbReference type="ARBA" id="ARBA00004236"/>
    </source>
</evidence>
<dbReference type="Pfam" id="PF03717">
    <property type="entry name" value="PBP_dimer"/>
    <property type="match status" value="1"/>
</dbReference>
<dbReference type="EMBL" id="JAMBOL010000001">
    <property type="protein sequence ID" value="MCM3712919.1"/>
    <property type="molecule type" value="Genomic_DNA"/>
</dbReference>
<evidence type="ECO:0000256" key="6">
    <source>
        <dbReference type="ARBA" id="ARBA00022475"/>
    </source>
</evidence>
<evidence type="ECO:0000256" key="14">
    <source>
        <dbReference type="SAM" id="Phobius"/>
    </source>
</evidence>
<evidence type="ECO:0000256" key="9">
    <source>
        <dbReference type="ARBA" id="ARBA00022984"/>
    </source>
</evidence>
<keyword evidence="7 14" id="KW-0812">Transmembrane</keyword>
<dbReference type="SUPFAM" id="SSF56601">
    <property type="entry name" value="beta-lactamase/transpeptidase-like"/>
    <property type="match status" value="1"/>
</dbReference>
<keyword evidence="18" id="KW-1185">Reference proteome</keyword>
<keyword evidence="8" id="KW-0133">Cell shape</keyword>
<dbReference type="GO" id="GO:0008360">
    <property type="term" value="P:regulation of cell shape"/>
    <property type="evidence" value="ECO:0007669"/>
    <property type="project" value="UniProtKB-KW"/>
</dbReference>
<feature type="domain" description="Penicillin-binding protein dimerisation" evidence="16">
    <location>
        <begin position="55"/>
        <end position="276"/>
    </location>
</feature>
<comment type="pathway">
    <text evidence="3">Cell wall biogenesis; peptidoglycan biosynthesis.</text>
</comment>
<evidence type="ECO:0000256" key="7">
    <source>
        <dbReference type="ARBA" id="ARBA00022692"/>
    </source>
</evidence>
<dbReference type="GO" id="GO:0009252">
    <property type="term" value="P:peptidoglycan biosynthetic process"/>
    <property type="evidence" value="ECO:0007669"/>
    <property type="project" value="UniProtKB-KW"/>
</dbReference>
<dbReference type="InterPro" id="IPR012338">
    <property type="entry name" value="Beta-lactam/transpept-like"/>
</dbReference>
<dbReference type="InterPro" id="IPR036138">
    <property type="entry name" value="PBP_dimer_sf"/>
</dbReference>
<dbReference type="EC" id="3.4.16.4" evidence="5"/>
<keyword evidence="9" id="KW-0573">Peptidoglycan synthesis</keyword>
<feature type="domain" description="Penicillin-binding protein transpeptidase" evidence="15">
    <location>
        <begin position="329"/>
        <end position="663"/>
    </location>
</feature>
<comment type="caution">
    <text evidence="17">The sequence shown here is derived from an EMBL/GenBank/DDBJ whole genome shotgun (WGS) entry which is preliminary data.</text>
</comment>
<evidence type="ECO:0000256" key="8">
    <source>
        <dbReference type="ARBA" id="ARBA00022960"/>
    </source>
</evidence>
<proteinExistence type="inferred from homology"/>
<feature type="transmembrane region" description="Helical" evidence="14">
    <location>
        <begin position="12"/>
        <end position="32"/>
    </location>
</feature>
<comment type="catalytic activity">
    <reaction evidence="13">
        <text>Preferential cleavage: (Ac)2-L-Lys-D-Ala-|-D-Ala. Also transpeptidation of peptidyl-alanyl moieties that are N-acyl substituents of D-alanine.</text>
        <dbReference type="EC" id="3.4.16.4"/>
    </reaction>
</comment>
<dbReference type="Proteomes" id="UP001139179">
    <property type="component" value="Unassembled WGS sequence"/>
</dbReference>